<dbReference type="InterPro" id="IPR035940">
    <property type="entry name" value="CAP_sf"/>
</dbReference>
<dbReference type="RefSeq" id="WP_221258163.1">
    <property type="nucleotide sequence ID" value="NZ_AP024749.1"/>
</dbReference>
<dbReference type="Proteomes" id="UP000825258">
    <property type="component" value="Chromosome"/>
</dbReference>
<organism evidence="3 4">
    <name type="scientific">Flavobacterium okayamense</name>
    <dbReference type="NCBI Taxonomy" id="2830782"/>
    <lineage>
        <taxon>Bacteria</taxon>
        <taxon>Pseudomonadati</taxon>
        <taxon>Bacteroidota</taxon>
        <taxon>Flavobacteriia</taxon>
        <taxon>Flavobacteriales</taxon>
        <taxon>Flavobacteriaceae</taxon>
        <taxon>Flavobacterium</taxon>
    </lineage>
</organism>
<dbReference type="PROSITE" id="PS51257">
    <property type="entry name" value="PROKAR_LIPOPROTEIN"/>
    <property type="match status" value="1"/>
</dbReference>
<dbReference type="CDD" id="cd05379">
    <property type="entry name" value="CAP_bacterial"/>
    <property type="match status" value="1"/>
</dbReference>
<evidence type="ECO:0000313" key="3">
    <source>
        <dbReference type="EMBL" id="BCY29067.1"/>
    </source>
</evidence>
<dbReference type="InterPro" id="IPR014044">
    <property type="entry name" value="CAP_dom"/>
</dbReference>
<dbReference type="SUPFAM" id="SSF55797">
    <property type="entry name" value="PR-1-like"/>
    <property type="match status" value="1"/>
</dbReference>
<feature type="domain" description="SCP" evidence="2">
    <location>
        <begin position="52"/>
        <end position="160"/>
    </location>
</feature>
<proteinExistence type="predicted"/>
<dbReference type="PANTHER" id="PTHR31157">
    <property type="entry name" value="SCP DOMAIN-CONTAINING PROTEIN"/>
    <property type="match status" value="1"/>
</dbReference>
<evidence type="ECO:0000259" key="2">
    <source>
        <dbReference type="Pfam" id="PF00188"/>
    </source>
</evidence>
<dbReference type="PANTHER" id="PTHR31157:SF1">
    <property type="entry name" value="SCP DOMAIN-CONTAINING PROTEIN"/>
    <property type="match status" value="1"/>
</dbReference>
<dbReference type="Pfam" id="PF00188">
    <property type="entry name" value="CAP"/>
    <property type="match status" value="1"/>
</dbReference>
<keyword evidence="1" id="KW-0732">Signal</keyword>
<feature type="signal peptide" evidence="1">
    <location>
        <begin position="1"/>
        <end position="21"/>
    </location>
</feature>
<dbReference type="Gene3D" id="3.40.33.10">
    <property type="entry name" value="CAP"/>
    <property type="match status" value="1"/>
</dbReference>
<keyword evidence="4" id="KW-1185">Reference proteome</keyword>
<evidence type="ECO:0000313" key="4">
    <source>
        <dbReference type="Proteomes" id="UP000825258"/>
    </source>
</evidence>
<feature type="chain" id="PRO_5045827474" description="SCP domain-containing protein" evidence="1">
    <location>
        <begin position="22"/>
        <end position="167"/>
    </location>
</feature>
<accession>A0ABM7S681</accession>
<name>A0ABM7S681_9FLAO</name>
<protein>
    <recommendedName>
        <fullName evidence="2">SCP domain-containing protein</fullName>
    </recommendedName>
</protein>
<dbReference type="EMBL" id="AP024749">
    <property type="protein sequence ID" value="BCY29067.1"/>
    <property type="molecule type" value="Genomic_DNA"/>
</dbReference>
<sequence>MKKVMLTLFALFTISFLTSCSSDSESVDSSNPTVADATAKDYNHSTFELELLDLVNEYRVSQGLNTLSIIEHISYVSAGHDDYMISVNQVSHDNFNTRKTNMQQVLGAIRVGENVAYGFSTPEAALNAWIQSDSHRANLEGDYTHFGIAVKDNLEGRKYYTNMFIKK</sequence>
<reference evidence="3 4" key="1">
    <citation type="submission" date="2021-06" db="EMBL/GenBank/DDBJ databases">
        <title>Whole genome sequences of Flavobacterium sp. KK2020170 and assembly.</title>
        <authorList>
            <person name="Kitahara K."/>
            <person name="Miyoshi S."/>
            <person name="Uesaka K."/>
        </authorList>
    </citation>
    <scope>NUCLEOTIDE SEQUENCE [LARGE SCALE GENOMIC DNA]</scope>
    <source>
        <strain evidence="3 4">KK2020170</strain>
    </source>
</reference>
<evidence type="ECO:0000256" key="1">
    <source>
        <dbReference type="SAM" id="SignalP"/>
    </source>
</evidence>
<gene>
    <name evidence="3" type="ORF">KK2020170_19350</name>
</gene>